<keyword evidence="4" id="KW-1185">Reference proteome</keyword>
<dbReference type="STRING" id="1211777.BN77_3079"/>
<organism evidence="3 4">
    <name type="scientific">Rhizobium mesoamericanum STM3625</name>
    <dbReference type="NCBI Taxonomy" id="1211777"/>
    <lineage>
        <taxon>Bacteria</taxon>
        <taxon>Pseudomonadati</taxon>
        <taxon>Pseudomonadota</taxon>
        <taxon>Alphaproteobacteria</taxon>
        <taxon>Hyphomicrobiales</taxon>
        <taxon>Rhizobiaceae</taxon>
        <taxon>Rhizobium/Agrobacterium group</taxon>
        <taxon>Rhizobium</taxon>
    </lineage>
</organism>
<proteinExistence type="predicted"/>
<sequence length="72" mass="7895">MPFQQSTTPSKTAMAAGNKSSQAGASQKRRHKYNPKRDPKPQILAQANRTVLRMACVVTVAFLVLVAVQALW</sequence>
<feature type="region of interest" description="Disordered" evidence="1">
    <location>
        <begin position="1"/>
        <end position="42"/>
    </location>
</feature>
<gene>
    <name evidence="3" type="ORF">BN77_3079</name>
</gene>
<evidence type="ECO:0000256" key="1">
    <source>
        <dbReference type="SAM" id="MobiDB-lite"/>
    </source>
</evidence>
<comment type="caution">
    <text evidence="3">The sequence shown here is derived from an EMBL/GenBank/DDBJ whole genome shotgun (WGS) entry which is preliminary data.</text>
</comment>
<feature type="transmembrane region" description="Helical" evidence="2">
    <location>
        <begin position="50"/>
        <end position="71"/>
    </location>
</feature>
<name>K0PWA3_9HYPH</name>
<dbReference type="HOGENOM" id="CLU_201918_0_0_5"/>
<keyword evidence="2" id="KW-1133">Transmembrane helix</keyword>
<evidence type="ECO:0000256" key="2">
    <source>
        <dbReference type="SAM" id="Phobius"/>
    </source>
</evidence>
<keyword evidence="2" id="KW-0812">Transmembrane</keyword>
<dbReference type="eggNOG" id="ENOG50312XC">
    <property type="taxonomic scope" value="Bacteria"/>
</dbReference>
<dbReference type="AlphaFoldDB" id="K0PWA3"/>
<accession>K0PWA3</accession>
<dbReference type="EMBL" id="CANI01000020">
    <property type="protein sequence ID" value="CCM75895.1"/>
    <property type="molecule type" value="Genomic_DNA"/>
</dbReference>
<keyword evidence="2" id="KW-0472">Membrane</keyword>
<evidence type="ECO:0000313" key="3">
    <source>
        <dbReference type="EMBL" id="CCM75895.1"/>
    </source>
</evidence>
<evidence type="ECO:0008006" key="5">
    <source>
        <dbReference type="Google" id="ProtNLM"/>
    </source>
</evidence>
<reference evidence="3 4" key="1">
    <citation type="journal article" date="2013" name="Genome Announc.">
        <title>Draft Genome Sequence of Rhizobium mesoamericanum STM3625, a Nitrogen-Fixing Symbiont of Mimosa pudica Isolated in French Guiana (South America).</title>
        <authorList>
            <person name="Moulin L."/>
            <person name="Mornico D."/>
            <person name="Melkonian R."/>
            <person name="Klonowska A."/>
        </authorList>
    </citation>
    <scope>NUCLEOTIDE SEQUENCE [LARGE SCALE GENOMIC DNA]</scope>
    <source>
        <strain evidence="3 4">STM3625</strain>
    </source>
</reference>
<evidence type="ECO:0000313" key="4">
    <source>
        <dbReference type="Proteomes" id="UP000009319"/>
    </source>
</evidence>
<protein>
    <recommendedName>
        <fullName evidence="5">Transmembrane protein</fullName>
    </recommendedName>
</protein>
<dbReference type="Proteomes" id="UP000009319">
    <property type="component" value="Unassembled WGS sequence"/>
</dbReference>
<feature type="compositionally biased region" description="Polar residues" evidence="1">
    <location>
        <begin position="1"/>
        <end position="11"/>
    </location>
</feature>